<dbReference type="Gene3D" id="3.30.70.360">
    <property type="match status" value="1"/>
</dbReference>
<dbReference type="InterPro" id="IPR011650">
    <property type="entry name" value="Peptidase_M20_dimer"/>
</dbReference>
<dbReference type="STRING" id="1514105.AOC36_03030"/>
<dbReference type="Gene3D" id="3.40.630.10">
    <property type="entry name" value="Zn peptidases"/>
    <property type="match status" value="1"/>
</dbReference>
<dbReference type="NCBIfam" id="TIGR01891">
    <property type="entry name" value="amidohydrolases"/>
    <property type="match status" value="1"/>
</dbReference>
<reference evidence="3 4" key="1">
    <citation type="submission" date="2015-10" db="EMBL/GenBank/DDBJ databases">
        <title>Erysipelothrix larvae sp. LV19 isolated from the larval gut of the rhinoceros beetle, Trypoxylus dichotomus.</title>
        <authorList>
            <person name="Lim S."/>
            <person name="Kim B.-C."/>
        </authorList>
    </citation>
    <scope>NUCLEOTIDE SEQUENCE [LARGE SCALE GENOMIC DNA]</scope>
    <source>
        <strain evidence="3 4">LV19</strain>
    </source>
</reference>
<dbReference type="GO" id="GO:0016787">
    <property type="term" value="F:hydrolase activity"/>
    <property type="evidence" value="ECO:0007669"/>
    <property type="project" value="InterPro"/>
</dbReference>
<keyword evidence="1" id="KW-0464">Manganese</keyword>
<comment type="cofactor">
    <cofactor evidence="1">
        <name>Mn(2+)</name>
        <dbReference type="ChEBI" id="CHEBI:29035"/>
    </cofactor>
    <text evidence="1">The Mn(2+) ion enhances activity.</text>
</comment>
<evidence type="ECO:0000259" key="2">
    <source>
        <dbReference type="Pfam" id="PF07687"/>
    </source>
</evidence>
<dbReference type="SUPFAM" id="SSF55031">
    <property type="entry name" value="Bacterial exopeptidase dimerisation domain"/>
    <property type="match status" value="1"/>
</dbReference>
<feature type="binding site" evidence="1">
    <location>
        <position position="169"/>
    </location>
    <ligand>
        <name>Mn(2+)</name>
        <dbReference type="ChEBI" id="CHEBI:29035"/>
        <label>2</label>
    </ligand>
</feature>
<proteinExistence type="predicted"/>
<dbReference type="PANTHER" id="PTHR11014">
    <property type="entry name" value="PEPTIDASE M20 FAMILY MEMBER"/>
    <property type="match status" value="1"/>
</dbReference>
<organism evidence="3 4">
    <name type="scientific">Erysipelothrix larvae</name>
    <dbReference type="NCBI Taxonomy" id="1514105"/>
    <lineage>
        <taxon>Bacteria</taxon>
        <taxon>Bacillati</taxon>
        <taxon>Bacillota</taxon>
        <taxon>Erysipelotrichia</taxon>
        <taxon>Erysipelotrichales</taxon>
        <taxon>Erysipelotrichaceae</taxon>
        <taxon>Erysipelothrix</taxon>
    </lineage>
</organism>
<sequence>MNKEFVLNGVNELEDYMIKTRRYLHQHPEVSSKEYETSAFLKREVRKFGLPVYDVENSTGFYAVLDTQRPGKTIGLRTDIDALPVTEKKVNLKGERTCLSHVEGVMHACGHDGHMAVVLASIQFLIKIKDQLNGKVVFIFEEGEEIGSGIHQMVAALKPLNMDAIYGTHLAAFMDTGTISIEEGPQMTGAIMVEFDLVGRGGHGSRPDLSINPVFAMANVLTGLASAWVNQIDVSKTVTLGLTQFQAGTAYNVFPDCAFVGGSLRYFDYDEGKKALEIFKNVTTKIAEAHLCKAVFRESTAIATIPVINDEALSKIARDGARELYGDKVIHGAPWYASESFSLYSKLCPTTFAFVGCKNEDVGSGADHHNEYFDIDEASLSYSLGSTLMFAINLLTKQD</sequence>
<dbReference type="EMBL" id="CP013213">
    <property type="protein sequence ID" value="AMC92991.1"/>
    <property type="molecule type" value="Genomic_DNA"/>
</dbReference>
<accession>A0A0X8GYY6</accession>
<evidence type="ECO:0000313" key="3">
    <source>
        <dbReference type="EMBL" id="AMC92991.1"/>
    </source>
</evidence>
<dbReference type="GO" id="GO:0046872">
    <property type="term" value="F:metal ion binding"/>
    <property type="evidence" value="ECO:0007669"/>
    <property type="project" value="UniProtKB-KW"/>
</dbReference>
<feature type="binding site" evidence="1">
    <location>
        <position position="369"/>
    </location>
    <ligand>
        <name>Mn(2+)</name>
        <dbReference type="ChEBI" id="CHEBI:29035"/>
        <label>2</label>
    </ligand>
</feature>
<dbReference type="InterPro" id="IPR002933">
    <property type="entry name" value="Peptidase_M20"/>
</dbReference>
<dbReference type="Pfam" id="PF01546">
    <property type="entry name" value="Peptidase_M20"/>
    <property type="match status" value="1"/>
</dbReference>
<dbReference type="PIRSF" id="PIRSF005962">
    <property type="entry name" value="Pept_M20D_amidohydro"/>
    <property type="match status" value="1"/>
</dbReference>
<dbReference type="Pfam" id="PF07687">
    <property type="entry name" value="M20_dimer"/>
    <property type="match status" value="1"/>
</dbReference>
<dbReference type="RefSeq" id="WP_067631336.1">
    <property type="nucleotide sequence ID" value="NZ_CP013213.1"/>
</dbReference>
<name>A0A0X8GYY6_9FIRM</name>
<feature type="binding site" evidence="1">
    <location>
        <position position="145"/>
    </location>
    <ligand>
        <name>Mn(2+)</name>
        <dbReference type="ChEBI" id="CHEBI:29035"/>
        <label>2</label>
    </ligand>
</feature>
<dbReference type="SUPFAM" id="SSF53187">
    <property type="entry name" value="Zn-dependent exopeptidases"/>
    <property type="match status" value="1"/>
</dbReference>
<dbReference type="AlphaFoldDB" id="A0A0X8GYY6"/>
<dbReference type="OrthoDB" id="9776731at2"/>
<keyword evidence="4" id="KW-1185">Reference proteome</keyword>
<dbReference type="KEGG" id="erl:AOC36_03030"/>
<evidence type="ECO:0000256" key="1">
    <source>
        <dbReference type="PIRSR" id="PIRSR005962-1"/>
    </source>
</evidence>
<feature type="binding site" evidence="1">
    <location>
        <position position="111"/>
    </location>
    <ligand>
        <name>Mn(2+)</name>
        <dbReference type="ChEBI" id="CHEBI:29035"/>
        <label>2</label>
    </ligand>
</feature>
<dbReference type="PANTHER" id="PTHR11014:SF63">
    <property type="entry name" value="METALLOPEPTIDASE, PUTATIVE (AFU_ORTHOLOGUE AFUA_6G09600)-RELATED"/>
    <property type="match status" value="1"/>
</dbReference>
<dbReference type="InterPro" id="IPR036264">
    <property type="entry name" value="Bact_exopeptidase_dim_dom"/>
</dbReference>
<keyword evidence="1" id="KW-0479">Metal-binding</keyword>
<gene>
    <name evidence="3" type="ORF">AOC36_03030</name>
</gene>
<evidence type="ECO:0000313" key="4">
    <source>
        <dbReference type="Proteomes" id="UP000063781"/>
    </source>
</evidence>
<feature type="domain" description="Peptidase M20 dimerisation" evidence="2">
    <location>
        <begin position="189"/>
        <end position="286"/>
    </location>
</feature>
<dbReference type="Proteomes" id="UP000063781">
    <property type="component" value="Chromosome"/>
</dbReference>
<dbReference type="InterPro" id="IPR017439">
    <property type="entry name" value="Amidohydrolase"/>
</dbReference>
<feature type="binding site" evidence="1">
    <location>
        <position position="109"/>
    </location>
    <ligand>
        <name>Mn(2+)</name>
        <dbReference type="ChEBI" id="CHEBI:29035"/>
        <label>2</label>
    </ligand>
</feature>
<protein>
    <recommendedName>
        <fullName evidence="2">Peptidase M20 dimerisation domain-containing protein</fullName>
    </recommendedName>
</protein>